<dbReference type="NCBIfam" id="TIGR04057">
    <property type="entry name" value="SusC_RagA_signa"/>
    <property type="match status" value="1"/>
</dbReference>
<dbReference type="RefSeq" id="WP_188807088.1">
    <property type="nucleotide sequence ID" value="NZ_BMPU01000001.1"/>
</dbReference>
<dbReference type="PANTHER" id="PTHR30069">
    <property type="entry name" value="TONB-DEPENDENT OUTER MEMBRANE RECEPTOR"/>
    <property type="match status" value="1"/>
</dbReference>
<comment type="similarity">
    <text evidence="7">Belongs to the TonB-dependent receptor family.</text>
</comment>
<dbReference type="Proteomes" id="UP000653477">
    <property type="component" value="Unassembled WGS sequence"/>
</dbReference>
<keyword evidence="2 7" id="KW-0813">Transport</keyword>
<evidence type="ECO:0000256" key="7">
    <source>
        <dbReference type="PROSITE-ProRule" id="PRU01360"/>
    </source>
</evidence>
<protein>
    <submittedName>
        <fullName evidence="9">SusC/RagA family TonB-linked outer membrane protein</fullName>
    </submittedName>
</protein>
<dbReference type="InterPro" id="IPR023997">
    <property type="entry name" value="TonB-dep_OMP_SusC/RagA_CS"/>
</dbReference>
<comment type="subcellular location">
    <subcellularLocation>
        <location evidence="1 7">Cell outer membrane</location>
        <topology evidence="1 7">Multi-pass membrane protein</topology>
    </subcellularLocation>
</comment>
<dbReference type="Gene3D" id="2.40.170.20">
    <property type="entry name" value="TonB-dependent receptor, beta-barrel domain"/>
    <property type="match status" value="1"/>
</dbReference>
<dbReference type="Gene3D" id="2.60.40.1120">
    <property type="entry name" value="Carboxypeptidase-like, regulatory domain"/>
    <property type="match status" value="1"/>
</dbReference>
<reference evidence="10" key="1">
    <citation type="journal article" date="2019" name="Int. J. Syst. Evol. Microbiol.">
        <title>The Global Catalogue of Microorganisms (GCM) 10K type strain sequencing project: providing services to taxonomists for standard genome sequencing and annotation.</title>
        <authorList>
            <consortium name="The Broad Institute Genomics Platform"/>
            <consortium name="The Broad Institute Genome Sequencing Center for Infectious Disease"/>
            <person name="Wu L."/>
            <person name="Ma J."/>
        </authorList>
    </citation>
    <scope>NUCLEOTIDE SEQUENCE [LARGE SCALE GENOMIC DNA]</scope>
    <source>
        <strain evidence="10">JCM 30531</strain>
    </source>
</reference>
<dbReference type="InterPro" id="IPR039426">
    <property type="entry name" value="TonB-dep_rcpt-like"/>
</dbReference>
<name>A0ABQ2H582_9PORP</name>
<dbReference type="InterPro" id="IPR036942">
    <property type="entry name" value="Beta-barrel_TonB_sf"/>
</dbReference>
<keyword evidence="6 7" id="KW-0998">Cell outer membrane</keyword>
<dbReference type="InterPro" id="IPR023996">
    <property type="entry name" value="TonB-dep_OMP_SusC/RagA"/>
</dbReference>
<keyword evidence="5 7" id="KW-0472">Membrane</keyword>
<keyword evidence="4 7" id="KW-0812">Transmembrane</keyword>
<gene>
    <name evidence="9" type="ORF">GCM10007088_00480</name>
</gene>
<dbReference type="SUPFAM" id="SSF49464">
    <property type="entry name" value="Carboxypeptidase regulatory domain-like"/>
    <property type="match status" value="1"/>
</dbReference>
<accession>A0ABQ2H582</accession>
<proteinExistence type="inferred from homology"/>
<dbReference type="InterPro" id="IPR008969">
    <property type="entry name" value="CarboxyPept-like_regulatory"/>
</dbReference>
<dbReference type="InterPro" id="IPR012910">
    <property type="entry name" value="Plug_dom"/>
</dbReference>
<sequence>MKQTFILRSLWVGWLLILAIYLAPQLMAQGLTIRGTVVDTKDEPIVGASVVVKKNPKQGAMTDAKGAFTLSGVQRDAILRVSYLGYEAREVAVAGQTQIKITLKEEAQQLSDVVVVGYGTQKKVNLSGSVTALDLKQVQARPIQNLSNGLQGLVPGLTVTATNGAPGLDGGKLRIRGTGTLNNANPYILIDGLESGTLNMLDPSDIESISVLKDAASAAIYGSKAANGVILITTKRGKSGKARVSYSGSVGMQSATRLMDRMGSFEYATLYNKAMVAAGKVARFSDEDLKKFQDGSDPEGHPDTHWYDLAFRTALMQHHNVSVNGGSEQVRYMASLGYLGQSGILPNAKRNQFNARTNLDLTLSRLISARLGLSYIKNKYADPNNSYVSGGSDQIIRQLNIVAPWILGRSKDGKSWGTTGDGNPLAWLDSGQTIDRDNHNISATGGIDFHLFDGFTLTANVAYVASLQHYKAFVPFIKYNDHKVSAPNNLDERYYLWTRANFDALANYSKSLGKNNFKALLGWHAEDFFTQYMQGKRKDYPSNDLTDLSAGSSSTQENNGTTAQLRMLSWFGRLNYDFDGKYLLEANFRADASSRFAQGYRWGYFPSFSGAWRLSKEEFMKPLYPVLSDLKVRASWGLLGNQEALNDYYPALNTYNIGATYPFGGALTSGYAQTDLKLNNISWEKSRNVGVGLDFGFFAGQLTGSVDFYARKTTDILMKVDVPSEFPLKPYHANVGAMENKGVEIALNYKTNFGDWTLGVGGNFTYNKNKILNLGANEYMDNGAIRNAVGHSYDTYYIYKADGLFQSKEEADAFVAKYGTPFGSRPQAGDIRYVDVNGDGKINGKDRIFSNPVDPAYTFAMNFNLGWRAFDLSAMFSGVAAASRLYSSEVFGAFGGDTGHPSTEWRDAWSADKPSGKMPRIYLAGQANHNEASSTFWLQDTHYVRLKNLQLGYTLPKSLLKNLGVSSLRVYYSGENLFTLDNMRGNIDPEATSQRLSSYPLLRTHSFGLNVSF</sequence>
<keyword evidence="3 7" id="KW-1134">Transmembrane beta strand</keyword>
<evidence type="ECO:0000256" key="3">
    <source>
        <dbReference type="ARBA" id="ARBA00022452"/>
    </source>
</evidence>
<evidence type="ECO:0000256" key="6">
    <source>
        <dbReference type="ARBA" id="ARBA00023237"/>
    </source>
</evidence>
<evidence type="ECO:0000313" key="10">
    <source>
        <dbReference type="Proteomes" id="UP000653477"/>
    </source>
</evidence>
<dbReference type="PANTHER" id="PTHR30069:SF28">
    <property type="entry name" value="TONB-DEPENDENT RECEPTOR YNCD-RELATED"/>
    <property type="match status" value="1"/>
</dbReference>
<evidence type="ECO:0000256" key="1">
    <source>
        <dbReference type="ARBA" id="ARBA00004571"/>
    </source>
</evidence>
<evidence type="ECO:0000256" key="4">
    <source>
        <dbReference type="ARBA" id="ARBA00022692"/>
    </source>
</evidence>
<dbReference type="SUPFAM" id="SSF56935">
    <property type="entry name" value="Porins"/>
    <property type="match status" value="1"/>
</dbReference>
<evidence type="ECO:0000259" key="8">
    <source>
        <dbReference type="Pfam" id="PF07715"/>
    </source>
</evidence>
<dbReference type="Gene3D" id="2.170.130.10">
    <property type="entry name" value="TonB-dependent receptor, plug domain"/>
    <property type="match status" value="1"/>
</dbReference>
<evidence type="ECO:0000256" key="2">
    <source>
        <dbReference type="ARBA" id="ARBA00022448"/>
    </source>
</evidence>
<feature type="domain" description="TonB-dependent receptor plug" evidence="8">
    <location>
        <begin position="123"/>
        <end position="229"/>
    </location>
</feature>
<dbReference type="Pfam" id="PF07715">
    <property type="entry name" value="Plug"/>
    <property type="match status" value="1"/>
</dbReference>
<dbReference type="Pfam" id="PF13715">
    <property type="entry name" value="CarbopepD_reg_2"/>
    <property type="match status" value="1"/>
</dbReference>
<dbReference type="PROSITE" id="PS52016">
    <property type="entry name" value="TONB_DEPENDENT_REC_3"/>
    <property type="match status" value="1"/>
</dbReference>
<dbReference type="EMBL" id="BMPU01000001">
    <property type="protein sequence ID" value="GGM45526.1"/>
    <property type="molecule type" value="Genomic_DNA"/>
</dbReference>
<keyword evidence="10" id="KW-1185">Reference proteome</keyword>
<evidence type="ECO:0000256" key="5">
    <source>
        <dbReference type="ARBA" id="ARBA00023136"/>
    </source>
</evidence>
<dbReference type="NCBIfam" id="TIGR04056">
    <property type="entry name" value="OMP_RagA_SusC"/>
    <property type="match status" value="1"/>
</dbReference>
<dbReference type="InterPro" id="IPR037066">
    <property type="entry name" value="Plug_dom_sf"/>
</dbReference>
<evidence type="ECO:0000313" key="9">
    <source>
        <dbReference type="EMBL" id="GGM45526.1"/>
    </source>
</evidence>
<organism evidence="9 10">
    <name type="scientific">Porphyromonas pasteri</name>
    <dbReference type="NCBI Taxonomy" id="1583331"/>
    <lineage>
        <taxon>Bacteria</taxon>
        <taxon>Pseudomonadati</taxon>
        <taxon>Bacteroidota</taxon>
        <taxon>Bacteroidia</taxon>
        <taxon>Bacteroidales</taxon>
        <taxon>Porphyromonadaceae</taxon>
        <taxon>Porphyromonas</taxon>
    </lineage>
</organism>
<comment type="caution">
    <text evidence="9">The sequence shown here is derived from an EMBL/GenBank/DDBJ whole genome shotgun (WGS) entry which is preliminary data.</text>
</comment>